<organism evidence="1 2">
    <name type="scientific">Manihot esculenta</name>
    <name type="common">Cassava</name>
    <name type="synonym">Jatropha manihot</name>
    <dbReference type="NCBI Taxonomy" id="3983"/>
    <lineage>
        <taxon>Eukaryota</taxon>
        <taxon>Viridiplantae</taxon>
        <taxon>Streptophyta</taxon>
        <taxon>Embryophyta</taxon>
        <taxon>Tracheophyta</taxon>
        <taxon>Spermatophyta</taxon>
        <taxon>Magnoliopsida</taxon>
        <taxon>eudicotyledons</taxon>
        <taxon>Gunneridae</taxon>
        <taxon>Pentapetalae</taxon>
        <taxon>rosids</taxon>
        <taxon>fabids</taxon>
        <taxon>Malpighiales</taxon>
        <taxon>Euphorbiaceae</taxon>
        <taxon>Crotonoideae</taxon>
        <taxon>Manihoteae</taxon>
        <taxon>Manihot</taxon>
    </lineage>
</organism>
<proteinExistence type="predicted"/>
<name>A0ACB7HCT6_MANES</name>
<evidence type="ECO:0000313" key="1">
    <source>
        <dbReference type="EMBL" id="KAG8649971.1"/>
    </source>
</evidence>
<protein>
    <submittedName>
        <fullName evidence="1">Uncharacterized protein</fullName>
    </submittedName>
</protein>
<dbReference type="Proteomes" id="UP000091857">
    <property type="component" value="Chromosome 8"/>
</dbReference>
<keyword evidence="2" id="KW-1185">Reference proteome</keyword>
<dbReference type="EMBL" id="CM004394">
    <property type="protein sequence ID" value="KAG8649971.1"/>
    <property type="molecule type" value="Genomic_DNA"/>
</dbReference>
<comment type="caution">
    <text evidence="1">The sequence shown here is derived from an EMBL/GenBank/DDBJ whole genome shotgun (WGS) entry which is preliminary data.</text>
</comment>
<reference evidence="2" key="1">
    <citation type="journal article" date="2016" name="Nat. Biotechnol.">
        <title>Sequencing wild and cultivated cassava and related species reveals extensive interspecific hybridization and genetic diversity.</title>
        <authorList>
            <person name="Bredeson J.V."/>
            <person name="Lyons J.B."/>
            <person name="Prochnik S.E."/>
            <person name="Wu G.A."/>
            <person name="Ha C.M."/>
            <person name="Edsinger-Gonzales E."/>
            <person name="Grimwood J."/>
            <person name="Schmutz J."/>
            <person name="Rabbi I.Y."/>
            <person name="Egesi C."/>
            <person name="Nauluvula P."/>
            <person name="Lebot V."/>
            <person name="Ndunguru J."/>
            <person name="Mkamilo G."/>
            <person name="Bart R.S."/>
            <person name="Setter T.L."/>
            <person name="Gleadow R.M."/>
            <person name="Kulakow P."/>
            <person name="Ferguson M.E."/>
            <person name="Rounsley S."/>
            <person name="Rokhsar D.S."/>
        </authorList>
    </citation>
    <scope>NUCLEOTIDE SEQUENCE [LARGE SCALE GENOMIC DNA]</scope>
    <source>
        <strain evidence="2">cv. AM560-2</strain>
    </source>
</reference>
<accession>A0ACB7HCT6</accession>
<gene>
    <name evidence="1" type="ORF">MANES_08G163522v8</name>
</gene>
<feature type="non-terminal residue" evidence="1">
    <location>
        <position position="1"/>
    </location>
</feature>
<evidence type="ECO:0000313" key="2">
    <source>
        <dbReference type="Proteomes" id="UP000091857"/>
    </source>
</evidence>
<sequence>IARPYPGQILLPTPKGIIFISLLPVISKASPLFKNLSGLNAIGSSHTFGSQPISATMKFIVPCFGTRNPSRTASSLTACGNTKCPGGCRLNPSKITAFRYGIICKYSSLTSVSSTPTTSLISMKSFS</sequence>